<sequence length="74" mass="7825">MCFRPPTVRKPKKCPQCGILNPATIKTCNKCGAELPGDTTPCPHCGVQQPVTNKVCKNCGFNGKSGSGDPAKHK</sequence>
<dbReference type="Gene3D" id="4.10.1060.10">
    <property type="entry name" value="Zinc finger, RanBP2-type"/>
    <property type="match status" value="1"/>
</dbReference>
<evidence type="ECO:0000313" key="2">
    <source>
        <dbReference type="EMBL" id="XFO67130.1"/>
    </source>
</evidence>
<dbReference type="InterPro" id="IPR025874">
    <property type="entry name" value="DZR"/>
</dbReference>
<dbReference type="Pfam" id="PF12773">
    <property type="entry name" value="DZR"/>
    <property type="match status" value="1"/>
</dbReference>
<evidence type="ECO:0000313" key="3">
    <source>
        <dbReference type="Proteomes" id="UP000216752"/>
    </source>
</evidence>
<evidence type="ECO:0000259" key="1">
    <source>
        <dbReference type="Pfam" id="PF12773"/>
    </source>
</evidence>
<dbReference type="RefSeq" id="WP_094602757.1">
    <property type="nucleotide sequence ID" value="NZ_CP155573.1"/>
</dbReference>
<dbReference type="EMBL" id="CP155573">
    <property type="protein sequence ID" value="XFO67130.1"/>
    <property type="molecule type" value="Genomic_DNA"/>
</dbReference>
<name>A0ABZ3IN95_9FIRM</name>
<protein>
    <recommendedName>
        <fullName evidence="1">DZANK-type domain-containing protein</fullName>
    </recommendedName>
</protein>
<organism evidence="2 3">
    <name type="scientific">Sporomusa silvacetica DSM 10669</name>
    <dbReference type="NCBI Taxonomy" id="1123289"/>
    <lineage>
        <taxon>Bacteria</taxon>
        <taxon>Bacillati</taxon>
        <taxon>Bacillota</taxon>
        <taxon>Negativicutes</taxon>
        <taxon>Selenomonadales</taxon>
        <taxon>Sporomusaceae</taxon>
        <taxon>Sporomusa</taxon>
    </lineage>
</organism>
<accession>A0ABZ3IN95</accession>
<proteinExistence type="predicted"/>
<dbReference type="Proteomes" id="UP000216752">
    <property type="component" value="Chromosome"/>
</dbReference>
<feature type="domain" description="DZANK-type" evidence="1">
    <location>
        <begin position="14"/>
        <end position="60"/>
    </location>
</feature>
<gene>
    <name evidence="2" type="ORF">SPSIL_033190</name>
</gene>
<keyword evidence="3" id="KW-1185">Reference proteome</keyword>
<reference evidence="2" key="1">
    <citation type="submission" date="2024-05" db="EMBL/GenBank/DDBJ databases">
        <title>Isolation and characterization of Sporomusa carbonis sp. nov., a carboxydotrophic hydrogenogen in the genus of Sporomusa isolated from a charcoal burning pile.</title>
        <authorList>
            <person name="Boeer T."/>
            <person name="Rosenbaum F."/>
            <person name="Eysell L."/>
            <person name="Mueller V."/>
            <person name="Daniel R."/>
            <person name="Poehlein A."/>
        </authorList>
    </citation>
    <scope>NUCLEOTIDE SEQUENCE [LARGE SCALE GENOMIC DNA]</scope>
    <source>
        <strain evidence="2">DSM 10669</strain>
    </source>
</reference>